<evidence type="ECO:0000313" key="3">
    <source>
        <dbReference type="Proteomes" id="UP001198461"/>
    </source>
</evidence>
<gene>
    <name evidence="2" type="ORF">LD004_03265</name>
</gene>
<dbReference type="Proteomes" id="UP001198461">
    <property type="component" value="Unassembled WGS sequence"/>
</dbReference>
<protein>
    <submittedName>
        <fullName evidence="2">Uncharacterized protein</fullName>
    </submittedName>
</protein>
<reference evidence="2" key="1">
    <citation type="submission" date="2023-08" db="EMBL/GenBank/DDBJ databases">
        <title>Mucin Metabolism Genes Underlie the Key Renovations of Bacteroides xylanisolvens Genomes in Captive Great Apes.</title>
        <authorList>
            <person name="Nishida A.H."/>
        </authorList>
    </citation>
    <scope>NUCLEOTIDE SEQUENCE</scope>
    <source>
        <strain evidence="2">P13.H9</strain>
    </source>
</reference>
<dbReference type="RefSeq" id="WP_225450536.1">
    <property type="nucleotide sequence ID" value="NZ_JAIWXB010000009.1"/>
</dbReference>
<evidence type="ECO:0000313" key="2">
    <source>
        <dbReference type="EMBL" id="MCA4702634.1"/>
    </source>
</evidence>
<dbReference type="AlphaFoldDB" id="A0AAW4SRR5"/>
<accession>A0AAW4SRR5</accession>
<organism evidence="2 3">
    <name type="scientific">Bacteroides xylanisolvens</name>
    <dbReference type="NCBI Taxonomy" id="371601"/>
    <lineage>
        <taxon>Bacteria</taxon>
        <taxon>Pseudomonadati</taxon>
        <taxon>Bacteroidota</taxon>
        <taxon>Bacteroidia</taxon>
        <taxon>Bacteroidales</taxon>
        <taxon>Bacteroidaceae</taxon>
        <taxon>Bacteroides</taxon>
    </lineage>
</organism>
<comment type="caution">
    <text evidence="2">The sequence shown here is derived from an EMBL/GenBank/DDBJ whole genome shotgun (WGS) entry which is preliminary data.</text>
</comment>
<feature type="region of interest" description="Disordered" evidence="1">
    <location>
        <begin position="92"/>
        <end position="115"/>
    </location>
</feature>
<sequence>MTTISEEGITKEERWYPLFLLSETQLKKKGEKYMSVACVQDIYKCDTCKSASDEHGRNCRHGILFPLLLLIGNCKKCMNYEFDAEKVKLQLQKRENGPTSHSEKDLEGLKTVKHE</sequence>
<name>A0AAW4SRR5_9BACE</name>
<proteinExistence type="predicted"/>
<evidence type="ECO:0000256" key="1">
    <source>
        <dbReference type="SAM" id="MobiDB-lite"/>
    </source>
</evidence>
<dbReference type="EMBL" id="JAIWYE010000011">
    <property type="protein sequence ID" value="MCA4702634.1"/>
    <property type="molecule type" value="Genomic_DNA"/>
</dbReference>